<keyword evidence="3" id="KW-1185">Reference proteome</keyword>
<evidence type="ECO:0000313" key="2">
    <source>
        <dbReference type="EMBL" id="MCG9964583.1"/>
    </source>
</evidence>
<name>A0ABS9QYI0_9GAMM</name>
<feature type="region of interest" description="Disordered" evidence="1">
    <location>
        <begin position="1"/>
        <end position="24"/>
    </location>
</feature>
<accession>A0ABS9QYI0</accession>
<evidence type="ECO:0000313" key="3">
    <source>
        <dbReference type="Proteomes" id="UP000829384"/>
    </source>
</evidence>
<proteinExistence type="predicted"/>
<organism evidence="2 3">
    <name type="scientific">Shewanella cutis</name>
    <dbReference type="NCBI Taxonomy" id="2766780"/>
    <lineage>
        <taxon>Bacteria</taxon>
        <taxon>Pseudomonadati</taxon>
        <taxon>Pseudomonadota</taxon>
        <taxon>Gammaproteobacteria</taxon>
        <taxon>Alteromonadales</taxon>
        <taxon>Shewanellaceae</taxon>
        <taxon>Shewanella</taxon>
    </lineage>
</organism>
<gene>
    <name evidence="2" type="ORF">H9J30_11745</name>
</gene>
<dbReference type="InterPro" id="IPR021686">
    <property type="entry name" value="DUF3268"/>
</dbReference>
<dbReference type="RefSeq" id="WP_240131201.1">
    <property type="nucleotide sequence ID" value="NZ_JACSDI010000007.1"/>
</dbReference>
<dbReference type="EMBL" id="JACSDI010000007">
    <property type="protein sequence ID" value="MCG9964583.1"/>
    <property type="molecule type" value="Genomic_DNA"/>
</dbReference>
<sequence>MRPNKHRSEPLTPLDTHGKTPWNPSRRALKRVKDRVEIPCICPYCRGLVIIAHHKVIYGGKQYGEWPWVYACEDCDAYVGMHPFTNLPLGTLADGATRKARTKAKATFNRYWQSRGMSRNDGYHWLAQQLGIEKSKCHIGWSDTAQCERIIQVCQGEA</sequence>
<dbReference type="Pfam" id="PF11672">
    <property type="entry name" value="DUF3268"/>
    <property type="match status" value="1"/>
</dbReference>
<comment type="caution">
    <text evidence="2">The sequence shown here is derived from an EMBL/GenBank/DDBJ whole genome shotgun (WGS) entry which is preliminary data.</text>
</comment>
<dbReference type="Proteomes" id="UP000829384">
    <property type="component" value="Unassembled WGS sequence"/>
</dbReference>
<protein>
    <recommendedName>
        <fullName evidence="4">Phage protein</fullName>
    </recommendedName>
</protein>
<evidence type="ECO:0008006" key="4">
    <source>
        <dbReference type="Google" id="ProtNLM"/>
    </source>
</evidence>
<reference evidence="2 3" key="1">
    <citation type="submission" date="2020-08" db="EMBL/GenBank/DDBJ databases">
        <title>Whole genome sequence of Shewanella sp strain PS-2.</title>
        <authorList>
            <person name="Das S.K."/>
        </authorList>
    </citation>
    <scope>NUCLEOTIDE SEQUENCE [LARGE SCALE GENOMIC DNA]</scope>
    <source>
        <strain evidence="2 3">PS-2</strain>
    </source>
</reference>
<evidence type="ECO:0000256" key="1">
    <source>
        <dbReference type="SAM" id="MobiDB-lite"/>
    </source>
</evidence>